<sequence length="84" mass="10080">MARPNHPPLDGLRRQLGRVRSACEAPTDSFVRETFRLPREAARDKAREWFERYPRQAYWTQVESWRMLDDDAVEFTMRRLPTAD</sequence>
<dbReference type="AlphaFoldDB" id="A0A1W2BSF7"/>
<dbReference type="OrthoDB" id="9813419at2"/>
<evidence type="ECO:0000313" key="1">
    <source>
        <dbReference type="EMBL" id="SMC75508.1"/>
    </source>
</evidence>
<dbReference type="RefSeq" id="WP_084409910.1">
    <property type="nucleotide sequence ID" value="NZ_FWXR01000007.1"/>
</dbReference>
<keyword evidence="2" id="KW-1185">Reference proteome</keyword>
<gene>
    <name evidence="1" type="ORF">SAMN06297251_10790</name>
</gene>
<reference evidence="1 2" key="1">
    <citation type="submission" date="2017-04" db="EMBL/GenBank/DDBJ databases">
        <authorList>
            <person name="Afonso C.L."/>
            <person name="Miller P.J."/>
            <person name="Scott M.A."/>
            <person name="Spackman E."/>
            <person name="Goraichik I."/>
            <person name="Dimitrov K.M."/>
            <person name="Suarez D.L."/>
            <person name="Swayne D.E."/>
        </authorList>
    </citation>
    <scope>NUCLEOTIDE SEQUENCE [LARGE SCALE GENOMIC DNA]</scope>
    <source>
        <strain evidence="1 2">CGMCC 1.10972</strain>
    </source>
</reference>
<protein>
    <submittedName>
        <fullName evidence="1">Uncharacterized protein</fullName>
    </submittedName>
</protein>
<proteinExistence type="predicted"/>
<evidence type="ECO:0000313" key="2">
    <source>
        <dbReference type="Proteomes" id="UP000192656"/>
    </source>
</evidence>
<organism evidence="1 2">
    <name type="scientific">Fulvimarina manganoxydans</name>
    <dbReference type="NCBI Taxonomy" id="937218"/>
    <lineage>
        <taxon>Bacteria</taxon>
        <taxon>Pseudomonadati</taxon>
        <taxon>Pseudomonadota</taxon>
        <taxon>Alphaproteobacteria</taxon>
        <taxon>Hyphomicrobiales</taxon>
        <taxon>Aurantimonadaceae</taxon>
        <taxon>Fulvimarina</taxon>
    </lineage>
</organism>
<dbReference type="EMBL" id="FWXR01000007">
    <property type="protein sequence ID" value="SMC75508.1"/>
    <property type="molecule type" value="Genomic_DNA"/>
</dbReference>
<name>A0A1W2BSF7_9HYPH</name>
<dbReference type="Proteomes" id="UP000192656">
    <property type="component" value="Unassembled WGS sequence"/>
</dbReference>
<accession>A0A1W2BSF7</accession>
<dbReference type="STRING" id="937218.SAMN06297251_10790"/>